<dbReference type="InterPro" id="IPR005715">
    <property type="entry name" value="Glu_5kinase/COase_Synthase"/>
</dbReference>
<dbReference type="Pfam" id="PF00696">
    <property type="entry name" value="AA_kinase"/>
    <property type="match status" value="1"/>
</dbReference>
<evidence type="ECO:0000256" key="5">
    <source>
        <dbReference type="ARBA" id="ARBA00022741"/>
    </source>
</evidence>
<dbReference type="EMBL" id="HBEW01003940">
    <property type="protein sequence ID" value="CAD8581364.1"/>
    <property type="molecule type" value="Transcribed_RNA"/>
</dbReference>
<dbReference type="PROSITE" id="PS00902">
    <property type="entry name" value="GLUTAMATE_5_KINASE"/>
    <property type="match status" value="1"/>
</dbReference>
<keyword evidence="2" id="KW-0028">Amino-acid biosynthesis</keyword>
<keyword evidence="3" id="KW-0641">Proline biosynthesis</keyword>
<dbReference type="GO" id="GO:0009084">
    <property type="term" value="P:glutamine family amino acid biosynthetic process"/>
    <property type="evidence" value="ECO:0007669"/>
    <property type="project" value="UniProtKB-ARBA"/>
</dbReference>
<dbReference type="PRINTS" id="PR00474">
    <property type="entry name" value="GLU5KINASE"/>
</dbReference>
<evidence type="ECO:0000256" key="7">
    <source>
        <dbReference type="ARBA" id="ARBA00022840"/>
    </source>
</evidence>
<dbReference type="CDD" id="cd21157">
    <property type="entry name" value="PUA_G5K"/>
    <property type="match status" value="1"/>
</dbReference>
<dbReference type="InterPro" id="IPR036974">
    <property type="entry name" value="PUA_sf"/>
</dbReference>
<evidence type="ECO:0000256" key="8">
    <source>
        <dbReference type="SAM" id="MobiDB-lite"/>
    </source>
</evidence>
<dbReference type="InterPro" id="IPR001048">
    <property type="entry name" value="Asp/Glu/Uridylate_kinase"/>
</dbReference>
<evidence type="ECO:0000256" key="2">
    <source>
        <dbReference type="ARBA" id="ARBA00022605"/>
    </source>
</evidence>
<keyword evidence="5" id="KW-0547">Nucleotide-binding</keyword>
<name>A0A6U0BU26_9CHLO</name>
<evidence type="ECO:0000256" key="4">
    <source>
        <dbReference type="ARBA" id="ARBA00022679"/>
    </source>
</evidence>
<dbReference type="PANTHER" id="PTHR43654:SF3">
    <property type="entry name" value="GLUTAMATE 5-KINASE"/>
    <property type="match status" value="1"/>
</dbReference>
<keyword evidence="6" id="KW-0418">Kinase</keyword>
<dbReference type="NCBIfam" id="TIGR01027">
    <property type="entry name" value="proB"/>
    <property type="match status" value="1"/>
</dbReference>
<gene>
    <name evidence="10" type="ORF">OMED0929_LOCUS3299</name>
</gene>
<dbReference type="InterPro" id="IPR036393">
    <property type="entry name" value="AceGlu_kinase-like_sf"/>
</dbReference>
<dbReference type="HAMAP" id="MF_00456">
    <property type="entry name" value="ProB"/>
    <property type="match status" value="1"/>
</dbReference>
<dbReference type="InterPro" id="IPR041739">
    <property type="entry name" value="G5K_ProB"/>
</dbReference>
<dbReference type="GO" id="GO:0003723">
    <property type="term" value="F:RNA binding"/>
    <property type="evidence" value="ECO:0007669"/>
    <property type="project" value="InterPro"/>
</dbReference>
<dbReference type="FunFam" id="3.40.1160.10:FF:000018">
    <property type="entry name" value="Glutamate 5-kinase"/>
    <property type="match status" value="1"/>
</dbReference>
<feature type="region of interest" description="Disordered" evidence="8">
    <location>
        <begin position="1"/>
        <end position="48"/>
    </location>
</feature>
<dbReference type="SUPFAM" id="SSF88697">
    <property type="entry name" value="PUA domain-like"/>
    <property type="match status" value="1"/>
</dbReference>
<dbReference type="SMART" id="SM00359">
    <property type="entry name" value="PUA"/>
    <property type="match status" value="1"/>
</dbReference>
<dbReference type="PANTHER" id="PTHR43654">
    <property type="entry name" value="GLUTAMATE 5-KINASE"/>
    <property type="match status" value="1"/>
</dbReference>
<accession>A0A6U0BU26</accession>
<dbReference type="InterPro" id="IPR015947">
    <property type="entry name" value="PUA-like_sf"/>
</dbReference>
<keyword evidence="4" id="KW-0808">Transferase</keyword>
<dbReference type="InterPro" id="IPR002478">
    <property type="entry name" value="PUA"/>
</dbReference>
<evidence type="ECO:0000259" key="9">
    <source>
        <dbReference type="SMART" id="SM00359"/>
    </source>
</evidence>
<feature type="compositionally biased region" description="Basic and acidic residues" evidence="8">
    <location>
        <begin position="1"/>
        <end position="36"/>
    </location>
</feature>
<proteinExistence type="inferred from homology"/>
<dbReference type="PROSITE" id="PS50890">
    <property type="entry name" value="PUA"/>
    <property type="match status" value="1"/>
</dbReference>
<dbReference type="GO" id="GO:0005829">
    <property type="term" value="C:cytosol"/>
    <property type="evidence" value="ECO:0007669"/>
    <property type="project" value="TreeGrafter"/>
</dbReference>
<dbReference type="InterPro" id="IPR001057">
    <property type="entry name" value="Glu/AcGlu_kinase"/>
</dbReference>
<dbReference type="InterPro" id="IPR019797">
    <property type="entry name" value="Glutamate_5-kinase_CS"/>
</dbReference>
<dbReference type="SUPFAM" id="SSF53633">
    <property type="entry name" value="Carbamate kinase-like"/>
    <property type="match status" value="1"/>
</dbReference>
<dbReference type="Gene3D" id="2.30.130.10">
    <property type="entry name" value="PUA domain"/>
    <property type="match status" value="1"/>
</dbReference>
<evidence type="ECO:0000313" key="10">
    <source>
        <dbReference type="EMBL" id="CAD8581364.1"/>
    </source>
</evidence>
<dbReference type="AlphaFoldDB" id="A0A6U0BU26"/>
<sequence length="462" mass="48945">MSDADATSRERALRRDLADMKLRADADDAAPERGGGDDGSGGGSGSALTPNATFLANAGMVPRPNSPLVDRAPIVVVKVGTSSLLKGGIGGHLHLSNFGMLAETCADLQRQGMKVVVVTSGAVGVGCQVLNKKKPSDLAGKQALAAVGMVRLMRMYDDFFQSVGQPIAQVLISLDNIMDRQQYMNAQSTFRSLLAQDIIPIVNENDTVAVQDTKFGDNDTLSAHVAALVDADYLFLLTDVDGLYTANPNTNPDAVRIPVVENIDELEVSTADAASSGSGLGTGGMATKLTAARLASASGCNTVIMHARDLPEMPDIITSSKSVGTLFLAMPRPLRGRKRWILLLPTTGDIVVNANAAKALENNKSLFSTGVIATRGDFAAEDGVRIMTVDHDTGEERDLGRAITNYSSEEMESFAGKTSEEFYEIVGYSGAESICHRNNICCWVPFGQEPSSCNLVGLGDRR</sequence>
<protein>
    <recommendedName>
        <fullName evidence="9">PUA domain-containing protein</fullName>
    </recommendedName>
</protein>
<keyword evidence="7" id="KW-0067">ATP-binding</keyword>
<dbReference type="GO" id="GO:0005524">
    <property type="term" value="F:ATP binding"/>
    <property type="evidence" value="ECO:0007669"/>
    <property type="project" value="UniProtKB-KW"/>
</dbReference>
<evidence type="ECO:0000256" key="6">
    <source>
        <dbReference type="ARBA" id="ARBA00022777"/>
    </source>
</evidence>
<dbReference type="Pfam" id="PF01472">
    <property type="entry name" value="PUA"/>
    <property type="match status" value="1"/>
</dbReference>
<reference evidence="10" key="1">
    <citation type="submission" date="2021-01" db="EMBL/GenBank/DDBJ databases">
        <authorList>
            <person name="Corre E."/>
            <person name="Pelletier E."/>
            <person name="Niang G."/>
            <person name="Scheremetjew M."/>
            <person name="Finn R."/>
            <person name="Kale V."/>
            <person name="Holt S."/>
            <person name="Cochrane G."/>
            <person name="Meng A."/>
            <person name="Brown T."/>
            <person name="Cohen L."/>
        </authorList>
    </citation>
    <scope>NUCLEOTIDE SEQUENCE</scope>
    <source>
        <strain evidence="10">Clade-D-RCC2572</strain>
    </source>
</reference>
<evidence type="ECO:0000256" key="1">
    <source>
        <dbReference type="ARBA" id="ARBA00022490"/>
    </source>
</evidence>
<evidence type="ECO:0000256" key="3">
    <source>
        <dbReference type="ARBA" id="ARBA00022650"/>
    </source>
</evidence>
<organism evidence="10">
    <name type="scientific">Ostreococcus mediterraneus</name>
    <dbReference type="NCBI Taxonomy" id="1486918"/>
    <lineage>
        <taxon>Eukaryota</taxon>
        <taxon>Viridiplantae</taxon>
        <taxon>Chlorophyta</taxon>
        <taxon>Mamiellophyceae</taxon>
        <taxon>Mamiellales</taxon>
        <taxon>Bathycoccaceae</taxon>
        <taxon>Ostreococcus</taxon>
    </lineage>
</organism>
<feature type="domain" description="PUA" evidence="9">
    <location>
        <begin position="348"/>
        <end position="435"/>
    </location>
</feature>
<dbReference type="CDD" id="cd04242">
    <property type="entry name" value="AAK_G5K_ProB"/>
    <property type="match status" value="1"/>
</dbReference>
<dbReference type="Gene3D" id="3.40.1160.10">
    <property type="entry name" value="Acetylglutamate kinase-like"/>
    <property type="match status" value="2"/>
</dbReference>
<dbReference type="GO" id="GO:0004349">
    <property type="term" value="F:glutamate 5-kinase activity"/>
    <property type="evidence" value="ECO:0007669"/>
    <property type="project" value="InterPro"/>
</dbReference>
<keyword evidence="1" id="KW-0963">Cytoplasm</keyword>